<dbReference type="InterPro" id="IPR035386">
    <property type="entry name" value="Arm-DNA-bind_5"/>
</dbReference>
<dbReference type="InterPro" id="IPR010998">
    <property type="entry name" value="Integrase_recombinase_N"/>
</dbReference>
<dbReference type="InterPro" id="IPR002104">
    <property type="entry name" value="Integrase_catalytic"/>
</dbReference>
<dbReference type="CDD" id="cd01185">
    <property type="entry name" value="INTN1_C_like"/>
    <property type="match status" value="1"/>
</dbReference>
<protein>
    <submittedName>
        <fullName evidence="5">Recombinase</fullName>
    </submittedName>
</protein>
<dbReference type="Pfam" id="PF00589">
    <property type="entry name" value="Phage_integrase"/>
    <property type="match status" value="1"/>
</dbReference>
<comment type="caution">
    <text evidence="5">The sequence shown here is derived from an EMBL/GenBank/DDBJ whole genome shotgun (WGS) entry which is preliminary data.</text>
</comment>
<evidence type="ECO:0000256" key="3">
    <source>
        <dbReference type="ARBA" id="ARBA00023172"/>
    </source>
</evidence>
<name>A0A316WCD3_9FLAO</name>
<dbReference type="EMBL" id="PPEG02000015">
    <property type="protein sequence ID" value="PWN58003.1"/>
    <property type="molecule type" value="Genomic_DNA"/>
</dbReference>
<dbReference type="PROSITE" id="PS51898">
    <property type="entry name" value="TYR_RECOMBINASE"/>
    <property type="match status" value="1"/>
</dbReference>
<dbReference type="Proteomes" id="UP000236413">
    <property type="component" value="Unassembled WGS sequence"/>
</dbReference>
<feature type="domain" description="Tyr recombinase" evidence="4">
    <location>
        <begin position="221"/>
        <end position="398"/>
    </location>
</feature>
<dbReference type="InterPro" id="IPR025269">
    <property type="entry name" value="SAM-like_dom"/>
</dbReference>
<keyword evidence="2" id="KW-0238">DNA-binding</keyword>
<dbReference type="PANTHER" id="PTHR30349">
    <property type="entry name" value="PHAGE INTEGRASE-RELATED"/>
    <property type="match status" value="1"/>
</dbReference>
<dbReference type="Pfam" id="PF13102">
    <property type="entry name" value="Phage_int_SAM_5"/>
    <property type="match status" value="1"/>
</dbReference>
<dbReference type="Gene3D" id="1.10.150.130">
    <property type="match status" value="1"/>
</dbReference>
<dbReference type="GO" id="GO:0006310">
    <property type="term" value="P:DNA recombination"/>
    <property type="evidence" value="ECO:0007669"/>
    <property type="project" value="UniProtKB-KW"/>
</dbReference>
<dbReference type="GO" id="GO:0003677">
    <property type="term" value="F:DNA binding"/>
    <property type="evidence" value="ECO:0007669"/>
    <property type="project" value="UniProtKB-KW"/>
</dbReference>
<sequence>MLEKSFGITFFLKSPSKKKVTYRTIYLRVTVDGISKEISTMMRWELNRWNQKTERSSGSKEDARSLNYFLDSIVLSITKLRTELHNSGQFTTAQRIIDHIKGKDVSRVMVLEEFQNHNDEMQQLVDSKEFAIGTYKRYVTARSHVEEFIKHRYQREDIEFRELDYTFVTEYEFYLKTVRKCSNNTTLKYIANFKKIVLRAIAKEIIIKDPFKLFKSKKTKLDKKPLSTHELHVMENKIFSTKRLTAIRDIFVFQCYTGLAYIDVKQLSYKDIKMEIDGSMWIMSKRQKTKSSTNIPLLKNAIEILKKYKDDPICKEYNLVLPVKSNQRMNEYLKEIAILCEIDGDLNTHKARRTFGSTVTLKNGVPINVVKEMMGHHSVTQTEQYALTTQEMVNSEMLKLKQKLDKNDETIPDKGSISQSLTEEDLRILKEFKLVKSKILKMT</sequence>
<evidence type="ECO:0000313" key="6">
    <source>
        <dbReference type="Proteomes" id="UP000236413"/>
    </source>
</evidence>
<dbReference type="Gene3D" id="1.10.443.10">
    <property type="entry name" value="Intergrase catalytic core"/>
    <property type="match status" value="1"/>
</dbReference>
<dbReference type="RefSeq" id="WP_109739337.1">
    <property type="nucleotide sequence ID" value="NZ_PPEG02000015.1"/>
</dbReference>
<dbReference type="GO" id="GO:0015074">
    <property type="term" value="P:DNA integration"/>
    <property type="evidence" value="ECO:0007669"/>
    <property type="project" value="InterPro"/>
</dbReference>
<organism evidence="5 6">
    <name type="scientific">Chryseobacterium viscerum</name>
    <dbReference type="NCBI Taxonomy" id="1037377"/>
    <lineage>
        <taxon>Bacteria</taxon>
        <taxon>Pseudomonadati</taxon>
        <taxon>Bacteroidota</taxon>
        <taxon>Flavobacteriia</taxon>
        <taxon>Flavobacteriales</taxon>
        <taxon>Weeksellaceae</taxon>
        <taxon>Chryseobacterium group</taxon>
        <taxon>Chryseobacterium</taxon>
    </lineage>
</organism>
<accession>A0A316WCD3</accession>
<evidence type="ECO:0000256" key="2">
    <source>
        <dbReference type="ARBA" id="ARBA00023125"/>
    </source>
</evidence>
<proteinExistence type="inferred from homology"/>
<dbReference type="AlphaFoldDB" id="A0A316WCD3"/>
<dbReference type="InterPro" id="IPR050090">
    <property type="entry name" value="Tyrosine_recombinase_XerCD"/>
</dbReference>
<dbReference type="Pfam" id="PF17293">
    <property type="entry name" value="Arm-DNA-bind_5"/>
    <property type="match status" value="1"/>
</dbReference>
<dbReference type="PANTHER" id="PTHR30349:SF64">
    <property type="entry name" value="PROPHAGE INTEGRASE INTD-RELATED"/>
    <property type="match status" value="1"/>
</dbReference>
<dbReference type="InterPro" id="IPR013762">
    <property type="entry name" value="Integrase-like_cat_sf"/>
</dbReference>
<reference evidence="5 6" key="1">
    <citation type="submission" date="2018-04" db="EMBL/GenBank/DDBJ databases">
        <title>Chryseobacterium oncorhynchi 701B-08T from rainbow trout, and Chryseobacterium viscerum 687B-08T from diseased fish.</title>
        <authorList>
            <person name="Jeong J.-J."/>
            <person name="Lee Y.J."/>
            <person name="Pathiraja D."/>
            <person name="Park B."/>
            <person name="Choi I.-G."/>
            <person name="Kim K.D."/>
        </authorList>
    </citation>
    <scope>NUCLEOTIDE SEQUENCE [LARGE SCALE GENOMIC DNA]</scope>
    <source>
        <strain evidence="5 6">687B-08</strain>
    </source>
</reference>
<comment type="similarity">
    <text evidence="1">Belongs to the 'phage' integrase family.</text>
</comment>
<gene>
    <name evidence="5" type="ORF">C1634_025020</name>
</gene>
<evidence type="ECO:0000259" key="4">
    <source>
        <dbReference type="PROSITE" id="PS51898"/>
    </source>
</evidence>
<evidence type="ECO:0000313" key="5">
    <source>
        <dbReference type="EMBL" id="PWN58003.1"/>
    </source>
</evidence>
<dbReference type="InterPro" id="IPR011010">
    <property type="entry name" value="DNA_brk_join_enz"/>
</dbReference>
<dbReference type="SUPFAM" id="SSF56349">
    <property type="entry name" value="DNA breaking-rejoining enzymes"/>
    <property type="match status" value="1"/>
</dbReference>
<keyword evidence="3" id="KW-0233">DNA recombination</keyword>
<evidence type="ECO:0000256" key="1">
    <source>
        <dbReference type="ARBA" id="ARBA00008857"/>
    </source>
</evidence>